<dbReference type="PANTHER" id="PTHR19818">
    <property type="entry name" value="ZINC FINGER PROTEIN ZIC AND GLI"/>
    <property type="match status" value="1"/>
</dbReference>
<accession>A0ABR3P4K0</accession>
<dbReference type="Proteomes" id="UP001562354">
    <property type="component" value="Unassembled WGS sequence"/>
</dbReference>
<reference evidence="7 8" key="1">
    <citation type="submission" date="2024-07" db="EMBL/GenBank/DDBJ databases">
        <title>Draft sequence of the Neodothiora populina.</title>
        <authorList>
            <person name="Drown D.D."/>
            <person name="Schuette U.S."/>
            <person name="Buechlein A.B."/>
            <person name="Rusch D.R."/>
            <person name="Winton L.W."/>
            <person name="Adams G.A."/>
        </authorList>
    </citation>
    <scope>NUCLEOTIDE SEQUENCE [LARGE SCALE GENOMIC DNA]</scope>
    <source>
        <strain evidence="7 8">CPC 39397</strain>
    </source>
</reference>
<feature type="compositionally biased region" description="Basic and acidic residues" evidence="5">
    <location>
        <begin position="437"/>
        <end position="454"/>
    </location>
</feature>
<evidence type="ECO:0000256" key="4">
    <source>
        <dbReference type="ARBA" id="ARBA00022833"/>
    </source>
</evidence>
<keyword evidence="3" id="KW-0863">Zinc-finger</keyword>
<name>A0ABR3P4K0_9PEZI</name>
<proteinExistence type="predicted"/>
<organism evidence="7 8">
    <name type="scientific">Neodothiora populina</name>
    <dbReference type="NCBI Taxonomy" id="2781224"/>
    <lineage>
        <taxon>Eukaryota</taxon>
        <taxon>Fungi</taxon>
        <taxon>Dikarya</taxon>
        <taxon>Ascomycota</taxon>
        <taxon>Pezizomycotina</taxon>
        <taxon>Dothideomycetes</taxon>
        <taxon>Dothideomycetidae</taxon>
        <taxon>Dothideales</taxon>
        <taxon>Dothioraceae</taxon>
        <taxon>Neodothiora</taxon>
    </lineage>
</organism>
<sequence>MAEPAMPTVGCTYKGCARLFDTKQDMIDHKRAQVDHPYYCKICRMDCIDWEDSLNHKVHEMLISLELRRDYKDPQNKRVFKHIVCEFCGLDFKSLGGRDLHKKREHQADQQIECQGSGPAWDDGLKKMTFQRCKGNFARASQYIHHIEGGYCKFLKHSQIETERQQKHIVKEILKDPERFAANLQGHKTLAGESRRQGLLYQSSNLDDDEDSEPGGGGVLLIDTDDTISQTGIRCLEPEMDTAEIDMVNSMEKLSTNSPSGPSPVTTDKNLVRGGVWAASNTTSTLFPDAKPNTSVERDWQAIQASRDRTRIEDDNSNLMYSRFWDPSHHDYKTDLFRTGTLGQYECPFPDCIAEFLIASDMTSHLRTFHLQVAKRCTACSRSFKSLTGLLQHFESSASGRRCRIANSDMYEKVLHEATGGFLSVTKLASEAICGSGKDDGKASTAGVRDHEYKSQLPASRPGQKLI</sequence>
<feature type="domain" description="C2H2-type" evidence="6">
    <location>
        <begin position="85"/>
        <end position="106"/>
    </location>
</feature>
<dbReference type="GeneID" id="95979949"/>
<evidence type="ECO:0000313" key="7">
    <source>
        <dbReference type="EMBL" id="KAL1297702.1"/>
    </source>
</evidence>
<feature type="region of interest" description="Disordered" evidence="5">
    <location>
        <begin position="437"/>
        <end position="467"/>
    </location>
</feature>
<dbReference type="SMART" id="SM00355">
    <property type="entry name" value="ZnF_C2H2"/>
    <property type="match status" value="5"/>
</dbReference>
<evidence type="ECO:0000259" key="6">
    <source>
        <dbReference type="PROSITE" id="PS00028"/>
    </source>
</evidence>
<dbReference type="PROSITE" id="PS00028">
    <property type="entry name" value="ZINC_FINGER_C2H2_1"/>
    <property type="match status" value="2"/>
</dbReference>
<protein>
    <recommendedName>
        <fullName evidence="6">C2H2-type domain-containing protein</fullName>
    </recommendedName>
</protein>
<gene>
    <name evidence="7" type="ORF">AAFC00_006250</name>
</gene>
<dbReference type="RefSeq" id="XP_069197384.1">
    <property type="nucleotide sequence ID" value="XM_069348316.1"/>
</dbReference>
<evidence type="ECO:0000313" key="8">
    <source>
        <dbReference type="Proteomes" id="UP001562354"/>
    </source>
</evidence>
<evidence type="ECO:0000256" key="2">
    <source>
        <dbReference type="ARBA" id="ARBA00022737"/>
    </source>
</evidence>
<dbReference type="InterPro" id="IPR050329">
    <property type="entry name" value="GLI_C2H2-zinc-finger"/>
</dbReference>
<feature type="domain" description="C2H2-type" evidence="6">
    <location>
        <begin position="347"/>
        <end position="370"/>
    </location>
</feature>
<evidence type="ECO:0000256" key="1">
    <source>
        <dbReference type="ARBA" id="ARBA00022723"/>
    </source>
</evidence>
<evidence type="ECO:0000256" key="5">
    <source>
        <dbReference type="SAM" id="MobiDB-lite"/>
    </source>
</evidence>
<keyword evidence="8" id="KW-1185">Reference proteome</keyword>
<evidence type="ECO:0000256" key="3">
    <source>
        <dbReference type="ARBA" id="ARBA00022771"/>
    </source>
</evidence>
<keyword evidence="2" id="KW-0677">Repeat</keyword>
<keyword evidence="4" id="KW-0862">Zinc</keyword>
<dbReference type="PANTHER" id="PTHR19818:SF139">
    <property type="entry name" value="PAIR-RULE PROTEIN ODD-PAIRED"/>
    <property type="match status" value="1"/>
</dbReference>
<keyword evidence="1" id="KW-0479">Metal-binding</keyword>
<dbReference type="InterPro" id="IPR013087">
    <property type="entry name" value="Znf_C2H2_type"/>
</dbReference>
<comment type="caution">
    <text evidence="7">The sequence shown here is derived from an EMBL/GenBank/DDBJ whole genome shotgun (WGS) entry which is preliminary data.</text>
</comment>
<dbReference type="EMBL" id="JBFMKM010000014">
    <property type="protein sequence ID" value="KAL1297702.1"/>
    <property type="molecule type" value="Genomic_DNA"/>
</dbReference>